<name>A0A6J7JQP7_9ZZZZ</name>
<protein>
    <submittedName>
        <fullName evidence="2">Unannotated protein</fullName>
    </submittedName>
</protein>
<evidence type="ECO:0000313" key="2">
    <source>
        <dbReference type="EMBL" id="CAB4944412.1"/>
    </source>
</evidence>
<feature type="transmembrane region" description="Helical" evidence="1">
    <location>
        <begin position="5"/>
        <end position="24"/>
    </location>
</feature>
<reference evidence="2" key="1">
    <citation type="submission" date="2020-05" db="EMBL/GenBank/DDBJ databases">
        <authorList>
            <person name="Chiriac C."/>
            <person name="Salcher M."/>
            <person name="Ghai R."/>
            <person name="Kavagutti S V."/>
        </authorList>
    </citation>
    <scope>NUCLEOTIDE SEQUENCE</scope>
</reference>
<keyword evidence="1" id="KW-0812">Transmembrane</keyword>
<gene>
    <name evidence="2" type="ORF">UFOPK3837_00018</name>
</gene>
<keyword evidence="1" id="KW-1133">Transmembrane helix</keyword>
<sequence length="77" mass="8803">MKNPWLYILARVFVFSAPLALLLALGFNPFYSVAIATAVGLTISILWLNRYREEFAKRLYEKFNSKTQAETAEDADN</sequence>
<proteinExistence type="predicted"/>
<feature type="transmembrane region" description="Helical" evidence="1">
    <location>
        <begin position="30"/>
        <end position="48"/>
    </location>
</feature>
<dbReference type="EMBL" id="CAFBNO010000001">
    <property type="protein sequence ID" value="CAB4944412.1"/>
    <property type="molecule type" value="Genomic_DNA"/>
</dbReference>
<organism evidence="2">
    <name type="scientific">freshwater metagenome</name>
    <dbReference type="NCBI Taxonomy" id="449393"/>
    <lineage>
        <taxon>unclassified sequences</taxon>
        <taxon>metagenomes</taxon>
        <taxon>ecological metagenomes</taxon>
    </lineage>
</organism>
<evidence type="ECO:0000256" key="1">
    <source>
        <dbReference type="SAM" id="Phobius"/>
    </source>
</evidence>
<keyword evidence="1" id="KW-0472">Membrane</keyword>
<accession>A0A6J7JQP7</accession>
<dbReference type="AlphaFoldDB" id="A0A6J7JQP7"/>